<dbReference type="GO" id="GO:0006355">
    <property type="term" value="P:regulation of DNA-templated transcription"/>
    <property type="evidence" value="ECO:0007669"/>
    <property type="project" value="InterPro"/>
</dbReference>
<feature type="region of interest" description="Disordered" evidence="4">
    <location>
        <begin position="1"/>
        <end position="26"/>
    </location>
</feature>
<dbReference type="InterPro" id="IPR036388">
    <property type="entry name" value="WH-like_DNA-bd_sf"/>
</dbReference>
<keyword evidence="3" id="KW-0804">Transcription</keyword>
<protein>
    <submittedName>
        <fullName evidence="6">CRP-like cAMP-binding protein</fullName>
    </submittedName>
</protein>
<proteinExistence type="predicted"/>
<gene>
    <name evidence="6" type="ORF">DES41_102918</name>
</gene>
<keyword evidence="7" id="KW-1185">Reference proteome</keyword>
<evidence type="ECO:0000256" key="4">
    <source>
        <dbReference type="SAM" id="MobiDB-lite"/>
    </source>
</evidence>
<evidence type="ECO:0000256" key="3">
    <source>
        <dbReference type="ARBA" id="ARBA00023163"/>
    </source>
</evidence>
<evidence type="ECO:0000313" key="7">
    <source>
        <dbReference type="Proteomes" id="UP000252884"/>
    </source>
</evidence>
<dbReference type="InterPro" id="IPR000595">
    <property type="entry name" value="cNMP-bd_dom"/>
</dbReference>
<dbReference type="Pfam" id="PF00027">
    <property type="entry name" value="cNMP_binding"/>
    <property type="match status" value="1"/>
</dbReference>
<dbReference type="Proteomes" id="UP000252884">
    <property type="component" value="Unassembled WGS sequence"/>
</dbReference>
<dbReference type="InterPro" id="IPR036390">
    <property type="entry name" value="WH_DNA-bd_sf"/>
</dbReference>
<dbReference type="PROSITE" id="PS50042">
    <property type="entry name" value="CNMP_BINDING_3"/>
    <property type="match status" value="1"/>
</dbReference>
<dbReference type="SMART" id="SM00419">
    <property type="entry name" value="HTH_CRP"/>
    <property type="match status" value="1"/>
</dbReference>
<feature type="domain" description="Cyclic nucleotide-binding" evidence="5">
    <location>
        <begin position="40"/>
        <end position="160"/>
    </location>
</feature>
<sequence>MQAGGAAPGSPGPAAPPVVQRTGPMPTPGELAAFFERCSWPRALTQAERSAAFEALTVRCHEAHSHVCQRDEIADSWVGVMEGFLSVQDTTLDGRLIMYTGVAPGGWVGEGSLLKPEQRKYEIMATRPTVTVHLPRKTFGWLLERSIPFNHFMLSHLNERLGQFIAMVKFDRLLEPTARVARGISGLFHPVLYPNTDATLRINQEELGWLVGVSRQRVNTALTELEAAGLIRRGYGYLVVMDRQGLSRYP</sequence>
<accession>A0A368Y3C2</accession>
<dbReference type="Gene3D" id="1.10.10.10">
    <property type="entry name" value="Winged helix-like DNA-binding domain superfamily/Winged helix DNA-binding domain"/>
    <property type="match status" value="1"/>
</dbReference>
<evidence type="ECO:0000256" key="1">
    <source>
        <dbReference type="ARBA" id="ARBA00023015"/>
    </source>
</evidence>
<evidence type="ECO:0000259" key="5">
    <source>
        <dbReference type="PROSITE" id="PS50042"/>
    </source>
</evidence>
<evidence type="ECO:0000313" key="6">
    <source>
        <dbReference type="EMBL" id="RCW74595.1"/>
    </source>
</evidence>
<dbReference type="Pfam" id="PF13545">
    <property type="entry name" value="HTH_Crp_2"/>
    <property type="match status" value="1"/>
</dbReference>
<organism evidence="6 7">
    <name type="scientific">Pseudorhodoferax soli</name>
    <dbReference type="NCBI Taxonomy" id="545864"/>
    <lineage>
        <taxon>Bacteria</taxon>
        <taxon>Pseudomonadati</taxon>
        <taxon>Pseudomonadota</taxon>
        <taxon>Betaproteobacteria</taxon>
        <taxon>Burkholderiales</taxon>
        <taxon>Comamonadaceae</taxon>
    </lineage>
</organism>
<dbReference type="AlphaFoldDB" id="A0A368Y3C2"/>
<dbReference type="InterPro" id="IPR014710">
    <property type="entry name" value="RmlC-like_jellyroll"/>
</dbReference>
<dbReference type="SUPFAM" id="SSF51206">
    <property type="entry name" value="cAMP-binding domain-like"/>
    <property type="match status" value="1"/>
</dbReference>
<dbReference type="CDD" id="cd00038">
    <property type="entry name" value="CAP_ED"/>
    <property type="match status" value="1"/>
</dbReference>
<dbReference type="InterPro" id="IPR018490">
    <property type="entry name" value="cNMP-bd_dom_sf"/>
</dbReference>
<dbReference type="SUPFAM" id="SSF46785">
    <property type="entry name" value="Winged helix' DNA-binding domain"/>
    <property type="match status" value="1"/>
</dbReference>
<keyword evidence="2" id="KW-0238">DNA-binding</keyword>
<dbReference type="Gene3D" id="2.60.120.10">
    <property type="entry name" value="Jelly Rolls"/>
    <property type="match status" value="1"/>
</dbReference>
<comment type="caution">
    <text evidence="6">The sequence shown here is derived from an EMBL/GenBank/DDBJ whole genome shotgun (WGS) entry which is preliminary data.</text>
</comment>
<dbReference type="InterPro" id="IPR012318">
    <property type="entry name" value="HTH_CRP"/>
</dbReference>
<keyword evidence="1" id="KW-0805">Transcription regulation</keyword>
<reference evidence="6 7" key="1">
    <citation type="submission" date="2018-07" db="EMBL/GenBank/DDBJ databases">
        <title>Genomic Encyclopedia of Type Strains, Phase IV (KMG-IV): sequencing the most valuable type-strain genomes for metagenomic binning, comparative biology and taxonomic classification.</title>
        <authorList>
            <person name="Goeker M."/>
        </authorList>
    </citation>
    <scope>NUCLEOTIDE SEQUENCE [LARGE SCALE GENOMIC DNA]</scope>
    <source>
        <strain evidence="6 7">DSM 21634</strain>
    </source>
</reference>
<name>A0A368Y3C2_9BURK</name>
<dbReference type="GO" id="GO:0003677">
    <property type="term" value="F:DNA binding"/>
    <property type="evidence" value="ECO:0007669"/>
    <property type="project" value="UniProtKB-KW"/>
</dbReference>
<dbReference type="EMBL" id="QPJK01000002">
    <property type="protein sequence ID" value="RCW74595.1"/>
    <property type="molecule type" value="Genomic_DNA"/>
</dbReference>
<evidence type="ECO:0000256" key="2">
    <source>
        <dbReference type="ARBA" id="ARBA00023125"/>
    </source>
</evidence>